<feature type="compositionally biased region" description="Polar residues" evidence="1">
    <location>
        <begin position="130"/>
        <end position="145"/>
    </location>
</feature>
<gene>
    <name evidence="2" type="ORF">AK830_g6940</name>
</gene>
<evidence type="ECO:0000256" key="1">
    <source>
        <dbReference type="SAM" id="MobiDB-lite"/>
    </source>
</evidence>
<feature type="compositionally biased region" description="Basic and acidic residues" evidence="1">
    <location>
        <begin position="795"/>
        <end position="806"/>
    </location>
</feature>
<protein>
    <submittedName>
        <fullName evidence="2">Uncharacterized protein</fullName>
    </submittedName>
</protein>
<feature type="compositionally biased region" description="Basic and acidic residues" evidence="1">
    <location>
        <begin position="198"/>
        <end position="222"/>
    </location>
</feature>
<organism evidence="2 3">
    <name type="scientific">Neonectria ditissima</name>
    <dbReference type="NCBI Taxonomy" id="78410"/>
    <lineage>
        <taxon>Eukaryota</taxon>
        <taxon>Fungi</taxon>
        <taxon>Dikarya</taxon>
        <taxon>Ascomycota</taxon>
        <taxon>Pezizomycotina</taxon>
        <taxon>Sordariomycetes</taxon>
        <taxon>Hypocreomycetidae</taxon>
        <taxon>Hypocreales</taxon>
        <taxon>Nectriaceae</taxon>
        <taxon>Neonectria</taxon>
    </lineage>
</organism>
<reference evidence="2 3" key="1">
    <citation type="submission" date="2015-09" db="EMBL/GenBank/DDBJ databases">
        <title>Draft genome of a European isolate of the apple canker pathogen Neonectria ditissima.</title>
        <authorList>
            <person name="Gomez-Cortecero A."/>
            <person name="Harrison R.J."/>
            <person name="Armitage A.D."/>
        </authorList>
    </citation>
    <scope>NUCLEOTIDE SEQUENCE [LARGE SCALE GENOMIC DNA]</scope>
    <source>
        <strain evidence="2 3">R09/05</strain>
    </source>
</reference>
<dbReference type="STRING" id="78410.A0A0P7BH95"/>
<accession>A0A0P7BH95</accession>
<proteinExistence type="predicted"/>
<feature type="region of interest" description="Disordered" evidence="1">
    <location>
        <begin position="349"/>
        <end position="1103"/>
    </location>
</feature>
<feature type="compositionally biased region" description="Pro residues" evidence="1">
    <location>
        <begin position="841"/>
        <end position="850"/>
    </location>
</feature>
<feature type="compositionally biased region" description="Basic and acidic residues" evidence="1">
    <location>
        <begin position="662"/>
        <end position="692"/>
    </location>
</feature>
<feature type="compositionally biased region" description="Low complexity" evidence="1">
    <location>
        <begin position="15"/>
        <end position="32"/>
    </location>
</feature>
<keyword evidence="3" id="KW-1185">Reference proteome</keyword>
<evidence type="ECO:0000313" key="3">
    <source>
        <dbReference type="Proteomes" id="UP000050424"/>
    </source>
</evidence>
<evidence type="ECO:0000313" key="2">
    <source>
        <dbReference type="EMBL" id="KPM39608.1"/>
    </source>
</evidence>
<feature type="compositionally biased region" description="Polar residues" evidence="1">
    <location>
        <begin position="437"/>
        <end position="452"/>
    </location>
</feature>
<dbReference type="OrthoDB" id="5335210at2759"/>
<feature type="compositionally biased region" description="Basic and acidic residues" evidence="1">
    <location>
        <begin position="734"/>
        <end position="744"/>
    </location>
</feature>
<feature type="region of interest" description="Disordered" evidence="1">
    <location>
        <begin position="129"/>
        <end position="159"/>
    </location>
</feature>
<feature type="compositionally biased region" description="Basic and acidic residues" evidence="1">
    <location>
        <begin position="41"/>
        <end position="51"/>
    </location>
</feature>
<feature type="compositionally biased region" description="Pro residues" evidence="1">
    <location>
        <begin position="1178"/>
        <end position="1189"/>
    </location>
</feature>
<dbReference type="AlphaFoldDB" id="A0A0P7BH95"/>
<feature type="region of interest" description="Disordered" evidence="1">
    <location>
        <begin position="1115"/>
        <end position="1201"/>
    </location>
</feature>
<name>A0A0P7BH95_9HYPO</name>
<dbReference type="Proteomes" id="UP000050424">
    <property type="component" value="Unassembled WGS sequence"/>
</dbReference>
<feature type="compositionally biased region" description="Basic and acidic residues" evidence="1">
    <location>
        <begin position="816"/>
        <end position="828"/>
    </location>
</feature>
<feature type="compositionally biased region" description="Polar residues" evidence="1">
    <location>
        <begin position="1165"/>
        <end position="1176"/>
    </location>
</feature>
<feature type="compositionally biased region" description="Low complexity" evidence="1">
    <location>
        <begin position="851"/>
        <end position="860"/>
    </location>
</feature>
<feature type="compositionally biased region" description="Polar residues" evidence="1">
    <location>
        <begin position="585"/>
        <end position="597"/>
    </location>
</feature>
<sequence>MNRFRGRKKTKDDLATAAASPRPSVESESSSPFKMFGKNKKAPEEEPKPELDLATALPATDDFRTSLLMTGLSARFSMLREQDDPNTKVGKASDDSVLYPKRQSRLMDFGFGGGLSDIAEVESIRAPFARNSSYHSDDAASTSGGSMMARSKPIEGNNLFGGRQKIYKIAANGAKGGATAGRALYDDDVSQSSFQKWRQAERERQSLEERRQADSPELEPPRPESPPQDEYNRRRETSSTTSSVPSAARNSTAATSTTSSQPTASVKDWQSATAAANPTAPIERTVTRTRRLYEQGLNQDLHNQQTSSLSRIDTLSRQRNFGNRTPDLTPTVPSPASATFSERFANTRSIHAKSSAPNLRSFSPPATLSSQTSPVDGQNKFPPLQERASFGATPPLSPPISETGEPQAISAQFSDRNKSAAMSGLSKSSQYDDSRYAQRQIQLQQGRETPTNFFRPESNVSVPSSRSRSSSTHRAPFEKHDSFKTKPVVQEEAQTSTFFDDDDDDQPSLTIPTRPDVLPTPPQLNVERPADNEHPAFRKSALPTPLIFETKLDNSKHEESPEDSPTLGPASGGLSGMVRAHLRQDSNASSNYGSAPNETDLASRFPPERSDIQSFQSMKSNPWESIERGVEMSMDSDLPSPTRSKSSMDPHERGSQVPSSNHDSKTDLDQEKDTDDFARHLADGARRVRERLTSYVESDSGSSAPAPPPISELPPPPRPNALGILKAKSSRGSLVDRTRSDRDTQSQTKAKKLLGLGGPTATPGAYASRPGSFEANDEQNKQEQHQSQSDEMYEDEGRSSTDKDNVHAGLKAFRQARRELQRMKELEIQQRYQASQDAPQDAPPPPPQAAPPSQTAPLPQNARPLAREPPPSMRAPPSRQQSQERRPPPISYNRMPSEESRNGNGSRPGSRAPSERDRSGSGTSSGGRSGSRPARLRNGSVPREDYYAPMGSPSGPGPGGMPRQGPMALRPQHMPNQPFPNGSASPGRFNRFGEPSPNMQANMQPHHYGYEHGQPSPNSPMTGGPSPYGHPGPNSQRPFGGHAGNMEQDPSARRMMRNRDVPDMQMSSSASHGAMGQRDGPRGGQAHQNGMTAPPLPPINPRRKTNIMADYVSRPDEGTLGVHRMPMSPVSADEGRGGHGAFGASDDEGPAAYRQRLRKAASEANGLNSRARSLRNSPPQPMVPPPMPPSVTGNGMPGGMI</sequence>
<feature type="compositionally biased region" description="Polar residues" evidence="1">
    <location>
        <begin position="355"/>
        <end position="376"/>
    </location>
</feature>
<dbReference type="EMBL" id="LKCW01000102">
    <property type="protein sequence ID" value="KPM39608.1"/>
    <property type="molecule type" value="Genomic_DNA"/>
</dbReference>
<feature type="compositionally biased region" description="Low complexity" evidence="1">
    <location>
        <begin position="458"/>
        <end position="470"/>
    </location>
</feature>
<feature type="compositionally biased region" description="Basic and acidic residues" evidence="1">
    <location>
        <begin position="550"/>
        <end position="559"/>
    </location>
</feature>
<feature type="compositionally biased region" description="Polar residues" evidence="1">
    <location>
        <begin position="612"/>
        <end position="623"/>
    </location>
</feature>
<feature type="compositionally biased region" description="Polar residues" evidence="1">
    <location>
        <begin position="296"/>
        <end position="328"/>
    </location>
</feature>
<feature type="region of interest" description="Disordered" evidence="1">
    <location>
        <begin position="188"/>
        <end position="337"/>
    </location>
</feature>
<feature type="compositionally biased region" description="Pro residues" evidence="1">
    <location>
        <begin position="705"/>
        <end position="719"/>
    </location>
</feature>
<feature type="compositionally biased region" description="Low complexity" evidence="1">
    <location>
        <begin position="238"/>
        <end position="265"/>
    </location>
</feature>
<feature type="region of interest" description="Disordered" evidence="1">
    <location>
        <begin position="1"/>
        <end position="57"/>
    </location>
</feature>
<feature type="compositionally biased region" description="Basic and acidic residues" evidence="1">
    <location>
        <begin position="475"/>
        <end position="484"/>
    </location>
</feature>
<comment type="caution">
    <text evidence="2">The sequence shown here is derived from an EMBL/GenBank/DDBJ whole genome shotgun (WGS) entry which is preliminary data.</text>
</comment>